<dbReference type="PROSITE" id="PS50835">
    <property type="entry name" value="IG_LIKE"/>
    <property type="match status" value="1"/>
</dbReference>
<evidence type="ECO:0000313" key="4">
    <source>
        <dbReference type="EMBL" id="SCE79301.1"/>
    </source>
</evidence>
<dbReference type="Pfam" id="PF04151">
    <property type="entry name" value="PPC"/>
    <property type="match status" value="1"/>
</dbReference>
<name>A0A1C4V662_9ACTN</name>
<feature type="chain" id="PRO_5039670212" evidence="2">
    <location>
        <begin position="30"/>
        <end position="476"/>
    </location>
</feature>
<dbReference type="InterPro" id="IPR007110">
    <property type="entry name" value="Ig-like_dom"/>
</dbReference>
<dbReference type="AlphaFoldDB" id="A0A1C4V662"/>
<dbReference type="Gene3D" id="2.60.120.380">
    <property type="match status" value="1"/>
</dbReference>
<feature type="signal peptide" evidence="2">
    <location>
        <begin position="1"/>
        <end position="29"/>
    </location>
</feature>
<dbReference type="InterPro" id="IPR007280">
    <property type="entry name" value="Peptidase_C_arc/bac"/>
</dbReference>
<dbReference type="Proteomes" id="UP000199504">
    <property type="component" value="Unassembled WGS sequence"/>
</dbReference>
<dbReference type="SUPFAM" id="SSF52317">
    <property type="entry name" value="Class I glutamine amidotransferase-like"/>
    <property type="match status" value="1"/>
</dbReference>
<sequence>MSPSRNRRRLAVTAAASALLTLAPIGVTAAQAQVTRVRQGSATDVSRTAWSGPAYTMNGSGGIINATMTRAIDAIRGGTGSIDVAVIAASGSGTPECDVITGLAGVNSCTTLTLTAARDGNDTQVNTDIRNAEFVYFAGGNQCNYVAWKGTALEASVESVVAKGGGVGGGSAGLHINSDVVYDACTASTTSATALADPYDRSLTFITGMFRWPNYANTINDSHFVTRDRMGRTFAFVARALKDGLVSGGKAWGVGIEEGASIYIDKAGLGTLSGPSAYVVLGDHQPEVAVSGQPLTYSNFKIWKLTSGQTYNFANRPTCGYYLKSVNAGVADASLYSGTPVTDCSTTPPPPTGGSSYTEVEPNDTRSAANSVAGLTFPATLTGDMKASTDRDYYALTVNSGQTLSVSCAVPSAYDADLYLLDSSGSTVTRSVNNGAGADESASLTRTTSGSATYYVDVEAYSGSGTADYTCTVTKS</sequence>
<protein>
    <submittedName>
        <fullName evidence="4">Pre-peptidase C-terminal domain-containing protein</fullName>
    </submittedName>
</protein>
<dbReference type="PROSITE" id="PS51318">
    <property type="entry name" value="TAT"/>
    <property type="match status" value="1"/>
</dbReference>
<dbReference type="InterPro" id="IPR029062">
    <property type="entry name" value="Class_I_gatase-like"/>
</dbReference>
<gene>
    <name evidence="4" type="ORF">GA0070564_101977</name>
</gene>
<dbReference type="OrthoDB" id="9799980at2"/>
<evidence type="ECO:0000256" key="2">
    <source>
        <dbReference type="SAM" id="SignalP"/>
    </source>
</evidence>
<accession>A0A1C4V662</accession>
<feature type="domain" description="Ig-like" evidence="3">
    <location>
        <begin position="378"/>
        <end position="476"/>
    </location>
</feature>
<reference evidence="5" key="1">
    <citation type="submission" date="2016-06" db="EMBL/GenBank/DDBJ databases">
        <authorList>
            <person name="Varghese N."/>
            <person name="Submissions Spin"/>
        </authorList>
    </citation>
    <scope>NUCLEOTIDE SEQUENCE [LARGE SCALE GENOMIC DNA]</scope>
    <source>
        <strain evidence="5">DSM 44830</strain>
    </source>
</reference>
<dbReference type="PANTHER" id="PTHR36175:SF1">
    <property type="entry name" value="CYANOPHYCINASE"/>
    <property type="match status" value="1"/>
</dbReference>
<keyword evidence="5" id="KW-1185">Reference proteome</keyword>
<dbReference type="RefSeq" id="WP_091603028.1">
    <property type="nucleotide sequence ID" value="NZ_FMCX01000001.1"/>
</dbReference>
<dbReference type="Gene3D" id="3.40.50.880">
    <property type="match status" value="1"/>
</dbReference>
<dbReference type="InterPro" id="IPR006311">
    <property type="entry name" value="TAT_signal"/>
</dbReference>
<dbReference type="SUPFAM" id="SSF89260">
    <property type="entry name" value="Collagen-binding domain"/>
    <property type="match status" value="1"/>
</dbReference>
<evidence type="ECO:0000256" key="1">
    <source>
        <dbReference type="SAM" id="MobiDB-lite"/>
    </source>
</evidence>
<evidence type="ECO:0000313" key="5">
    <source>
        <dbReference type="Proteomes" id="UP000199504"/>
    </source>
</evidence>
<organism evidence="4 5">
    <name type="scientific">Micromonospora mirobrigensis</name>
    <dbReference type="NCBI Taxonomy" id="262898"/>
    <lineage>
        <taxon>Bacteria</taxon>
        <taxon>Bacillati</taxon>
        <taxon>Actinomycetota</taxon>
        <taxon>Actinomycetes</taxon>
        <taxon>Micromonosporales</taxon>
        <taxon>Micromonosporaceae</taxon>
        <taxon>Micromonospora</taxon>
    </lineage>
</organism>
<dbReference type="PANTHER" id="PTHR36175">
    <property type="entry name" value="CYANOPHYCINASE"/>
    <property type="match status" value="1"/>
</dbReference>
<proteinExistence type="predicted"/>
<feature type="region of interest" description="Disordered" evidence="1">
    <location>
        <begin position="341"/>
        <end position="362"/>
    </location>
</feature>
<dbReference type="STRING" id="262898.GA0070564_101977"/>
<evidence type="ECO:0000259" key="3">
    <source>
        <dbReference type="PROSITE" id="PS50835"/>
    </source>
</evidence>
<keyword evidence="2" id="KW-0732">Signal</keyword>
<dbReference type="EMBL" id="FMCX01000001">
    <property type="protein sequence ID" value="SCE79301.1"/>
    <property type="molecule type" value="Genomic_DNA"/>
</dbReference>